<comment type="caution">
    <text evidence="1">The sequence shown here is derived from an EMBL/GenBank/DDBJ whole genome shotgun (WGS) entry which is preliminary data.</text>
</comment>
<organism evidence="1 2">
    <name type="scientific">Fusarium keratoplasticum</name>
    <dbReference type="NCBI Taxonomy" id="1328300"/>
    <lineage>
        <taxon>Eukaryota</taxon>
        <taxon>Fungi</taxon>
        <taxon>Dikarya</taxon>
        <taxon>Ascomycota</taxon>
        <taxon>Pezizomycotina</taxon>
        <taxon>Sordariomycetes</taxon>
        <taxon>Hypocreomycetidae</taxon>
        <taxon>Hypocreales</taxon>
        <taxon>Nectriaceae</taxon>
        <taxon>Fusarium</taxon>
        <taxon>Fusarium solani species complex</taxon>
    </lineage>
</organism>
<evidence type="ECO:0000313" key="1">
    <source>
        <dbReference type="EMBL" id="KAI8660208.1"/>
    </source>
</evidence>
<sequence length="304" mass="33861">MSKSHRSKHSGSSRGRGSSGSQAAAQVSFLFVVNKLIIGEPELDDYHHYIPPRSPAGYSGERPSKVMRYSDGEVSEAWGYHWYREDQFPAGQLLRLDQQGNFIVNPETGYCINAPEYRTFSVAACNPLLPILVTDTDPLIQETGSWDLLRLFHPRDSPGISQVVTLESPMRDGGGPVRYVAGKSPSWMPGLLPKTYRSPNSNAPESQGLGGELPIILGLMALSSRKDPNSNDLTNQLFLERNLWQQNAWHGDAPRGYPDTAQDDPCAFLVKVFMDPENPNSTAQRLKWFEWNTPIVRESSGRSQ</sequence>
<gene>
    <name evidence="1" type="ORF">NCS57_00997400</name>
</gene>
<keyword evidence="2" id="KW-1185">Reference proteome</keyword>
<name>A0ACC0QN37_9HYPO</name>
<dbReference type="EMBL" id="CM046510">
    <property type="protein sequence ID" value="KAI8660208.1"/>
    <property type="molecule type" value="Genomic_DNA"/>
</dbReference>
<reference evidence="1" key="1">
    <citation type="submission" date="2022-06" db="EMBL/GenBank/DDBJ databases">
        <title>Fusarium solani species complex genomes reveal bases of compartmentalisation and animal pathogenesis.</title>
        <authorList>
            <person name="Tsai I.J."/>
        </authorList>
    </citation>
    <scope>NUCLEOTIDE SEQUENCE</scope>
    <source>
        <strain evidence="1">Fu6.1</strain>
    </source>
</reference>
<dbReference type="Proteomes" id="UP001065298">
    <property type="component" value="Chromosome 8"/>
</dbReference>
<evidence type="ECO:0000313" key="2">
    <source>
        <dbReference type="Proteomes" id="UP001065298"/>
    </source>
</evidence>
<protein>
    <submittedName>
        <fullName evidence="1">Uncharacterized protein</fullName>
    </submittedName>
</protein>
<proteinExistence type="predicted"/>
<accession>A0ACC0QN37</accession>